<reference evidence="4" key="2">
    <citation type="submission" date="2019-09" db="UniProtKB">
        <authorList>
            <consortium name="WormBaseParasite"/>
        </authorList>
    </citation>
    <scope>IDENTIFICATION</scope>
</reference>
<keyword evidence="1" id="KW-0175">Coiled coil</keyword>
<evidence type="ECO:0000313" key="4">
    <source>
        <dbReference type="WBParaSite" id="HPBE_0001484101-mRNA-1"/>
    </source>
</evidence>
<evidence type="ECO:0000313" key="3">
    <source>
        <dbReference type="Proteomes" id="UP000050761"/>
    </source>
</evidence>
<name>A0A183G117_HELPZ</name>
<sequence>MSTIRQQIGITKRQLRTALQEAEREHVDLLRISKHPDDNLLNEYERHTSTDDSLYRAYSRFDRLWKQWQLLIASNPEGEEVLQKYVSKHGNFQEILNDAVSTPQKLDKERPLIKAELV</sequence>
<reference evidence="2 3" key="1">
    <citation type="submission" date="2018-11" db="EMBL/GenBank/DDBJ databases">
        <authorList>
            <consortium name="Pathogen Informatics"/>
        </authorList>
    </citation>
    <scope>NUCLEOTIDE SEQUENCE [LARGE SCALE GENOMIC DNA]</scope>
</reference>
<dbReference type="WBParaSite" id="HPBE_0001484101-mRNA-1">
    <property type="protein sequence ID" value="HPBE_0001484101-mRNA-1"/>
    <property type="gene ID" value="HPBE_0001484101"/>
</dbReference>
<accession>A0A3P7ZMV2</accession>
<gene>
    <name evidence="2" type="ORF">HPBE_LOCUS14842</name>
</gene>
<proteinExistence type="predicted"/>
<evidence type="ECO:0000256" key="1">
    <source>
        <dbReference type="SAM" id="Coils"/>
    </source>
</evidence>
<dbReference type="EMBL" id="UZAH01028563">
    <property type="protein sequence ID" value="VDP00971.1"/>
    <property type="molecule type" value="Genomic_DNA"/>
</dbReference>
<dbReference type="AlphaFoldDB" id="A0A183G117"/>
<evidence type="ECO:0000313" key="2">
    <source>
        <dbReference type="EMBL" id="VDP00971.1"/>
    </source>
</evidence>
<accession>A0A183G117</accession>
<dbReference type="Proteomes" id="UP000050761">
    <property type="component" value="Unassembled WGS sequence"/>
</dbReference>
<protein>
    <submittedName>
        <fullName evidence="4">ALIX_LYPXL_bnd domain-containing protein</fullName>
    </submittedName>
</protein>
<organism evidence="3 4">
    <name type="scientific">Heligmosomoides polygyrus</name>
    <name type="common">Parasitic roundworm</name>
    <dbReference type="NCBI Taxonomy" id="6339"/>
    <lineage>
        <taxon>Eukaryota</taxon>
        <taxon>Metazoa</taxon>
        <taxon>Ecdysozoa</taxon>
        <taxon>Nematoda</taxon>
        <taxon>Chromadorea</taxon>
        <taxon>Rhabditida</taxon>
        <taxon>Rhabditina</taxon>
        <taxon>Rhabditomorpha</taxon>
        <taxon>Strongyloidea</taxon>
        <taxon>Heligmosomidae</taxon>
        <taxon>Heligmosomoides</taxon>
    </lineage>
</organism>
<keyword evidence="3" id="KW-1185">Reference proteome</keyword>
<dbReference type="OrthoDB" id="5849590at2759"/>
<feature type="coiled-coil region" evidence="1">
    <location>
        <begin position="5"/>
        <end position="32"/>
    </location>
</feature>